<dbReference type="RefSeq" id="XP_018145428.1">
    <property type="nucleotide sequence ID" value="XM_018284085.1"/>
</dbReference>
<keyword evidence="2" id="KW-0012">Acyltransferase</keyword>
<evidence type="ECO:0000259" key="3">
    <source>
        <dbReference type="PROSITE" id="PS51186"/>
    </source>
</evidence>
<accession>A0A179FTJ8</accession>
<evidence type="ECO:0000313" key="4">
    <source>
        <dbReference type="EMBL" id="OAQ68578.1"/>
    </source>
</evidence>
<feature type="domain" description="N-acetyltransferase" evidence="3">
    <location>
        <begin position="5"/>
        <end position="175"/>
    </location>
</feature>
<proteinExistence type="predicted"/>
<dbReference type="AlphaFoldDB" id="A0A179FTJ8"/>
<dbReference type="STRING" id="1380566.A0A179FTJ8"/>
<comment type="caution">
    <text evidence="4">The sequence shown here is derived from an EMBL/GenBank/DDBJ whole genome shotgun (WGS) entry which is preliminary data.</text>
</comment>
<dbReference type="InterPro" id="IPR050832">
    <property type="entry name" value="Bact_Acetyltransf"/>
</dbReference>
<dbReference type="InterPro" id="IPR016181">
    <property type="entry name" value="Acyl_CoA_acyltransferase"/>
</dbReference>
<dbReference type="PROSITE" id="PS51186">
    <property type="entry name" value="GNAT"/>
    <property type="match status" value="1"/>
</dbReference>
<protein>
    <submittedName>
        <fullName evidence="4">Acetyltransferase (GNAT) family domain-containing protein</fullName>
    </submittedName>
</protein>
<dbReference type="PANTHER" id="PTHR43877">
    <property type="entry name" value="AMINOALKYLPHOSPHONATE N-ACETYLTRANSFERASE-RELATED-RELATED"/>
    <property type="match status" value="1"/>
</dbReference>
<dbReference type="KEGG" id="pchm:VFPPC_04800"/>
<dbReference type="PANTHER" id="PTHR43877:SF2">
    <property type="entry name" value="AMINOALKYLPHOSPHONATE N-ACETYLTRANSFERASE-RELATED"/>
    <property type="match status" value="1"/>
</dbReference>
<name>A0A179FTJ8_METCM</name>
<dbReference type="GO" id="GO:0016747">
    <property type="term" value="F:acyltransferase activity, transferring groups other than amino-acyl groups"/>
    <property type="evidence" value="ECO:0007669"/>
    <property type="project" value="InterPro"/>
</dbReference>
<dbReference type="OrthoDB" id="9975416at2759"/>
<dbReference type="Pfam" id="PF00583">
    <property type="entry name" value="Acetyltransf_1"/>
    <property type="match status" value="1"/>
</dbReference>
<dbReference type="InterPro" id="IPR000182">
    <property type="entry name" value="GNAT_dom"/>
</dbReference>
<dbReference type="EMBL" id="LSBJ02000003">
    <property type="protein sequence ID" value="OAQ68578.1"/>
    <property type="molecule type" value="Genomic_DNA"/>
</dbReference>
<organism evidence="4 5">
    <name type="scientific">Pochonia chlamydosporia 170</name>
    <dbReference type="NCBI Taxonomy" id="1380566"/>
    <lineage>
        <taxon>Eukaryota</taxon>
        <taxon>Fungi</taxon>
        <taxon>Dikarya</taxon>
        <taxon>Ascomycota</taxon>
        <taxon>Pezizomycotina</taxon>
        <taxon>Sordariomycetes</taxon>
        <taxon>Hypocreomycetidae</taxon>
        <taxon>Hypocreales</taxon>
        <taxon>Clavicipitaceae</taxon>
        <taxon>Pochonia</taxon>
    </lineage>
</organism>
<reference evidence="4 5" key="1">
    <citation type="journal article" date="2016" name="PLoS Pathog.">
        <title>Biosynthesis of antibiotic leucinostatins in bio-control fungus Purpureocillium lilacinum and their inhibition on phytophthora revealed by genome mining.</title>
        <authorList>
            <person name="Wang G."/>
            <person name="Liu Z."/>
            <person name="Lin R."/>
            <person name="Li E."/>
            <person name="Mao Z."/>
            <person name="Ling J."/>
            <person name="Yang Y."/>
            <person name="Yin W.B."/>
            <person name="Xie B."/>
        </authorList>
    </citation>
    <scope>NUCLEOTIDE SEQUENCE [LARGE SCALE GENOMIC DNA]</scope>
    <source>
        <strain evidence="4">170</strain>
    </source>
</reference>
<sequence length="178" mass="20067">MSDQISLRPGKVQDATTISALGTRVFTHSFSSLMPQDDLATYLSTSYSVPSIIKDLENPSMSFIVATKNDELVGFIQLTRGTSEPCIDHLDHKIQLQRLYVSEKCQDLGIGRILMTQAESEAVDLGFRHMWLASWERNPRAEKMYERAGYAVRGEMQFRLGSSLLKDWVMVKTLGEMG</sequence>
<dbReference type="GeneID" id="28848079"/>
<dbReference type="SUPFAM" id="SSF55729">
    <property type="entry name" value="Acyl-CoA N-acyltransferases (Nat)"/>
    <property type="match status" value="1"/>
</dbReference>
<keyword evidence="5" id="KW-1185">Reference proteome</keyword>
<dbReference type="CDD" id="cd04301">
    <property type="entry name" value="NAT_SF"/>
    <property type="match status" value="1"/>
</dbReference>
<evidence type="ECO:0000256" key="2">
    <source>
        <dbReference type="ARBA" id="ARBA00023315"/>
    </source>
</evidence>
<evidence type="ECO:0000313" key="5">
    <source>
        <dbReference type="Proteomes" id="UP000078397"/>
    </source>
</evidence>
<keyword evidence="1" id="KW-0808">Transferase</keyword>
<dbReference type="Proteomes" id="UP000078397">
    <property type="component" value="Unassembled WGS sequence"/>
</dbReference>
<evidence type="ECO:0000256" key="1">
    <source>
        <dbReference type="ARBA" id="ARBA00022679"/>
    </source>
</evidence>
<gene>
    <name evidence="4" type="ORF">VFPPC_04800</name>
</gene>
<dbReference type="Gene3D" id="3.40.630.30">
    <property type="match status" value="1"/>
</dbReference>